<feature type="transmembrane region" description="Helical" evidence="6">
    <location>
        <begin position="196"/>
        <end position="216"/>
    </location>
</feature>
<reference evidence="7" key="1">
    <citation type="submission" date="2024-05" db="EMBL/GenBank/DDBJ databases">
        <title>Draft Genome Sequences of Flagellimonas sp. MMG031 and Marinobacter sp. MMG032 Isolated from the dinoflagellate Symbiodinium pilosum.</title>
        <authorList>
            <person name="Shikuma N.J."/>
            <person name="Farrell M.V."/>
        </authorList>
    </citation>
    <scope>NUCLEOTIDE SEQUENCE</scope>
    <source>
        <strain evidence="7">MMG031</strain>
    </source>
</reference>
<dbReference type="KEGG" id="fld:ABNE31_08215"/>
<keyword evidence="2" id="KW-1003">Cell membrane</keyword>
<feature type="transmembrane region" description="Helical" evidence="6">
    <location>
        <begin position="47"/>
        <end position="67"/>
    </location>
</feature>
<dbReference type="CDD" id="cd13964">
    <property type="entry name" value="PT_UbiA_1"/>
    <property type="match status" value="1"/>
</dbReference>
<evidence type="ECO:0000256" key="3">
    <source>
        <dbReference type="ARBA" id="ARBA00022692"/>
    </source>
</evidence>
<dbReference type="GO" id="GO:0016765">
    <property type="term" value="F:transferase activity, transferring alkyl or aryl (other than methyl) groups"/>
    <property type="evidence" value="ECO:0007669"/>
    <property type="project" value="InterPro"/>
</dbReference>
<feature type="transmembrane region" description="Helical" evidence="6">
    <location>
        <begin position="276"/>
        <end position="293"/>
    </location>
</feature>
<feature type="transmembrane region" description="Helical" evidence="6">
    <location>
        <begin position="222"/>
        <end position="242"/>
    </location>
</feature>
<gene>
    <name evidence="7" type="primary">eboC</name>
    <name evidence="7" type="ORF">ABNE31_08215</name>
</gene>
<dbReference type="RefSeq" id="WP_349352992.1">
    <property type="nucleotide sequence ID" value="NZ_CP157804.1"/>
</dbReference>
<evidence type="ECO:0000256" key="1">
    <source>
        <dbReference type="ARBA" id="ARBA00004141"/>
    </source>
</evidence>
<dbReference type="PANTHER" id="PTHR42723">
    <property type="entry name" value="CHLOROPHYLL SYNTHASE"/>
    <property type="match status" value="1"/>
</dbReference>
<keyword evidence="5 6" id="KW-0472">Membrane</keyword>
<feature type="transmembrane region" description="Helical" evidence="6">
    <location>
        <begin position="166"/>
        <end position="184"/>
    </location>
</feature>
<organism evidence="7">
    <name type="scientific">Flagellimonas sp. MMG031</name>
    <dbReference type="NCBI Taxonomy" id="3158549"/>
    <lineage>
        <taxon>Bacteria</taxon>
        <taxon>Pseudomonadati</taxon>
        <taxon>Bacteroidota</taxon>
        <taxon>Flavobacteriia</taxon>
        <taxon>Flavobacteriales</taxon>
        <taxon>Flavobacteriaceae</taxon>
        <taxon>Flagellimonas</taxon>
    </lineage>
</organism>
<dbReference type="GO" id="GO:0016020">
    <property type="term" value="C:membrane"/>
    <property type="evidence" value="ECO:0007669"/>
    <property type="project" value="UniProtKB-SubCell"/>
</dbReference>
<name>A0AAU7N2Y2_9FLAO</name>
<keyword evidence="4 6" id="KW-1133">Transmembrane helix</keyword>
<protein>
    <submittedName>
        <fullName evidence="7">UbiA-like protein EboC</fullName>
    </submittedName>
</protein>
<dbReference type="InterPro" id="IPR044878">
    <property type="entry name" value="UbiA_sf"/>
</dbReference>
<feature type="transmembrane region" description="Helical" evidence="6">
    <location>
        <begin position="143"/>
        <end position="160"/>
    </location>
</feature>
<evidence type="ECO:0000256" key="2">
    <source>
        <dbReference type="ARBA" id="ARBA00022475"/>
    </source>
</evidence>
<proteinExistence type="predicted"/>
<evidence type="ECO:0000256" key="5">
    <source>
        <dbReference type="ARBA" id="ARBA00023136"/>
    </source>
</evidence>
<dbReference type="AlphaFoldDB" id="A0AAU7N2Y2"/>
<feature type="transmembrane region" description="Helical" evidence="6">
    <location>
        <begin position="98"/>
        <end position="131"/>
    </location>
</feature>
<dbReference type="PANTHER" id="PTHR42723:SF1">
    <property type="entry name" value="CHLOROPHYLL SYNTHASE, CHLOROPLASTIC"/>
    <property type="match status" value="1"/>
</dbReference>
<dbReference type="EMBL" id="CP157804">
    <property type="protein sequence ID" value="XBQ24882.1"/>
    <property type="molecule type" value="Genomic_DNA"/>
</dbReference>
<evidence type="ECO:0000256" key="6">
    <source>
        <dbReference type="SAM" id="Phobius"/>
    </source>
</evidence>
<sequence length="299" mass="32425">MSPRLKAYLQLCRPANLPTAAADVLAGTAISGLFAVEGAFQLADIAVLPFLLLVMASVFLYAGGVVLNDVFDIEIDRVERPERPIPSGVVPLGKARSLGFVLLAVGIGLAFFVGKTTGLIAVFLALSILLYDKFAKHHPILGPLNMGVCRGLNLLMGISLLGTFQYWPYVLLPVVFIFAVTMISRGEVHGKNKGNILMAGLLYGMVITALVYLHYTYAKNDFWYVLFLVLFGLMVFRPLIIAYRNNTPNHIKNAVKSGVLSIVLLDASLAVAHSNLLLGILILLLLPLSIFLAKQFAVT</sequence>
<evidence type="ECO:0000313" key="7">
    <source>
        <dbReference type="EMBL" id="XBQ24882.1"/>
    </source>
</evidence>
<feature type="transmembrane region" description="Helical" evidence="6">
    <location>
        <begin position="20"/>
        <end position="40"/>
    </location>
</feature>
<dbReference type="InterPro" id="IPR000537">
    <property type="entry name" value="UbiA_prenyltransferase"/>
</dbReference>
<evidence type="ECO:0000256" key="4">
    <source>
        <dbReference type="ARBA" id="ARBA00022989"/>
    </source>
</evidence>
<keyword evidence="3 6" id="KW-0812">Transmembrane</keyword>
<comment type="subcellular location">
    <subcellularLocation>
        <location evidence="1">Membrane</location>
        <topology evidence="1">Multi-pass membrane protein</topology>
    </subcellularLocation>
</comment>
<dbReference type="InterPro" id="IPR050475">
    <property type="entry name" value="Prenyltransferase_related"/>
</dbReference>
<dbReference type="Pfam" id="PF01040">
    <property type="entry name" value="UbiA"/>
    <property type="match status" value="1"/>
</dbReference>
<accession>A0AAU7N2Y2</accession>
<dbReference type="Gene3D" id="1.10.357.140">
    <property type="entry name" value="UbiA prenyltransferase"/>
    <property type="match status" value="1"/>
</dbReference>
<dbReference type="NCBIfam" id="NF035940">
    <property type="entry name" value="prenyl_rel_EboC"/>
    <property type="match status" value="1"/>
</dbReference>